<evidence type="ECO:0000313" key="9">
    <source>
        <dbReference type="Proteomes" id="UP000198660"/>
    </source>
</evidence>
<gene>
    <name evidence="8" type="ORF">SAMN05444972_102161</name>
</gene>
<comment type="similarity">
    <text evidence="2">Belongs to the UPF0324 family.</text>
</comment>
<feature type="transmembrane region" description="Helical" evidence="7">
    <location>
        <begin position="171"/>
        <end position="191"/>
    </location>
</feature>
<feature type="transmembrane region" description="Helical" evidence="7">
    <location>
        <begin position="21"/>
        <end position="41"/>
    </location>
</feature>
<comment type="subcellular location">
    <subcellularLocation>
        <location evidence="1">Cell membrane</location>
        <topology evidence="1">Multi-pass membrane protein</topology>
    </subcellularLocation>
</comment>
<dbReference type="PANTHER" id="PTHR30106">
    <property type="entry name" value="INNER MEMBRANE PROTEIN YEIH-RELATED"/>
    <property type="match status" value="1"/>
</dbReference>
<keyword evidence="9" id="KW-1185">Reference proteome</keyword>
<name>A0A1I6PVE7_9BACL</name>
<protein>
    <submittedName>
        <fullName evidence="8">Conserved hypothetical integral membrane protein</fullName>
    </submittedName>
</protein>
<feature type="transmembrane region" description="Helical" evidence="7">
    <location>
        <begin position="138"/>
        <end position="159"/>
    </location>
</feature>
<dbReference type="Proteomes" id="UP000198660">
    <property type="component" value="Unassembled WGS sequence"/>
</dbReference>
<feature type="transmembrane region" description="Helical" evidence="7">
    <location>
        <begin position="260"/>
        <end position="280"/>
    </location>
</feature>
<dbReference type="PANTHER" id="PTHR30106:SF2">
    <property type="entry name" value="UPF0324 INNER MEMBRANE PROTEIN YEIH"/>
    <property type="match status" value="1"/>
</dbReference>
<dbReference type="OrthoDB" id="9811391at2"/>
<dbReference type="EMBL" id="FPAA01000002">
    <property type="protein sequence ID" value="SFS44217.1"/>
    <property type="molecule type" value="Genomic_DNA"/>
</dbReference>
<accession>A0A1I6PVE7</accession>
<evidence type="ECO:0000256" key="7">
    <source>
        <dbReference type="SAM" id="Phobius"/>
    </source>
</evidence>
<feature type="transmembrane region" description="Helical" evidence="7">
    <location>
        <begin position="108"/>
        <end position="126"/>
    </location>
</feature>
<dbReference type="AlphaFoldDB" id="A0A1I6PVE7"/>
<evidence type="ECO:0000256" key="6">
    <source>
        <dbReference type="ARBA" id="ARBA00023136"/>
    </source>
</evidence>
<dbReference type="GO" id="GO:0005886">
    <property type="term" value="C:plasma membrane"/>
    <property type="evidence" value="ECO:0007669"/>
    <property type="project" value="UniProtKB-SubCell"/>
</dbReference>
<keyword evidence="5 7" id="KW-1133">Transmembrane helix</keyword>
<evidence type="ECO:0000256" key="1">
    <source>
        <dbReference type="ARBA" id="ARBA00004651"/>
    </source>
</evidence>
<feature type="transmembrane region" description="Helical" evidence="7">
    <location>
        <begin position="226"/>
        <end position="248"/>
    </location>
</feature>
<evidence type="ECO:0000313" key="8">
    <source>
        <dbReference type="EMBL" id="SFS44217.1"/>
    </source>
</evidence>
<dbReference type="RefSeq" id="WP_091833928.1">
    <property type="nucleotide sequence ID" value="NZ_FPAA01000002.1"/>
</dbReference>
<dbReference type="InterPro" id="IPR018383">
    <property type="entry name" value="UPF0324_pro"/>
</dbReference>
<keyword evidence="4 7" id="KW-0812">Transmembrane</keyword>
<sequence length="341" mass="37129">MKRILSLPQSDRAKQTTREKVIRGLLGVFFTLILAAVSFPLARLPGLEKVGPLIVALILAALWRHRMGYPVQWEAGIRFSSAKLLRIAIILYGFRLNIGEVWNQGMGIMLRDSLVVAAGIAFVLFISHRMKADRELSVLLAIGTGICGAAAIAAVSPILNTKEEKTATGVGLIALMGTLMTLLYTVLYPWLPLSTEQYALWSGFSLHELAHVAAASSLAGPDALSVALLTKLGRVFLLIPVCLFLLAWKRRKQDHPIQGSFPIPWFLVGFIGASLLGSFISIPPFLMDKLTGMGTFLLAAAMAGLGFHIRFDTLRKQISRPFLALVGGSFLLSLWALLLVL</sequence>
<evidence type="ECO:0000256" key="4">
    <source>
        <dbReference type="ARBA" id="ARBA00022692"/>
    </source>
</evidence>
<evidence type="ECO:0000256" key="3">
    <source>
        <dbReference type="ARBA" id="ARBA00022475"/>
    </source>
</evidence>
<feature type="transmembrane region" description="Helical" evidence="7">
    <location>
        <begin position="321"/>
        <end position="340"/>
    </location>
</feature>
<dbReference type="Pfam" id="PF03601">
    <property type="entry name" value="Cons_hypoth698"/>
    <property type="match status" value="1"/>
</dbReference>
<keyword evidence="6 7" id="KW-0472">Membrane</keyword>
<feature type="transmembrane region" description="Helical" evidence="7">
    <location>
        <begin position="292"/>
        <end position="309"/>
    </location>
</feature>
<proteinExistence type="inferred from homology"/>
<reference evidence="9" key="1">
    <citation type="submission" date="2016-10" db="EMBL/GenBank/DDBJ databases">
        <authorList>
            <person name="Varghese N."/>
            <person name="Submissions S."/>
        </authorList>
    </citation>
    <scope>NUCLEOTIDE SEQUENCE [LARGE SCALE GENOMIC DNA]</scope>
    <source>
        <strain evidence="9">DSM 45789</strain>
    </source>
</reference>
<organism evidence="8 9">
    <name type="scientific">Marininema halotolerans</name>
    <dbReference type="NCBI Taxonomy" id="1155944"/>
    <lineage>
        <taxon>Bacteria</taxon>
        <taxon>Bacillati</taxon>
        <taxon>Bacillota</taxon>
        <taxon>Bacilli</taxon>
        <taxon>Bacillales</taxon>
        <taxon>Thermoactinomycetaceae</taxon>
        <taxon>Marininema</taxon>
    </lineage>
</organism>
<keyword evidence="3" id="KW-1003">Cell membrane</keyword>
<evidence type="ECO:0000256" key="2">
    <source>
        <dbReference type="ARBA" id="ARBA00007977"/>
    </source>
</evidence>
<evidence type="ECO:0000256" key="5">
    <source>
        <dbReference type="ARBA" id="ARBA00022989"/>
    </source>
</evidence>